<evidence type="ECO:0000313" key="8">
    <source>
        <dbReference type="EMBL" id="UYQ92408.1"/>
    </source>
</evidence>
<gene>
    <name evidence="8" type="ORF">MKQ68_20195</name>
</gene>
<evidence type="ECO:0000256" key="3">
    <source>
        <dbReference type="ARBA" id="ARBA00022729"/>
    </source>
</evidence>
<evidence type="ECO:0000256" key="1">
    <source>
        <dbReference type="ARBA" id="ARBA00004442"/>
    </source>
</evidence>
<dbReference type="CDD" id="cd08977">
    <property type="entry name" value="SusD"/>
    <property type="match status" value="1"/>
</dbReference>
<dbReference type="EMBL" id="CP107006">
    <property type="protein sequence ID" value="UYQ92408.1"/>
    <property type="molecule type" value="Genomic_DNA"/>
</dbReference>
<dbReference type="PROSITE" id="PS51257">
    <property type="entry name" value="PROKAR_LIPOPROTEIN"/>
    <property type="match status" value="1"/>
</dbReference>
<comment type="similarity">
    <text evidence="2">Belongs to the SusD family.</text>
</comment>
<evidence type="ECO:0000259" key="7">
    <source>
        <dbReference type="Pfam" id="PF14322"/>
    </source>
</evidence>
<feature type="domain" description="RagB/SusD" evidence="6">
    <location>
        <begin position="355"/>
        <end position="477"/>
    </location>
</feature>
<organism evidence="8 9">
    <name type="scientific">Chitinophaga horti</name>
    <dbReference type="NCBI Taxonomy" id="2920382"/>
    <lineage>
        <taxon>Bacteria</taxon>
        <taxon>Pseudomonadati</taxon>
        <taxon>Bacteroidota</taxon>
        <taxon>Chitinophagia</taxon>
        <taxon>Chitinophagales</taxon>
        <taxon>Chitinophagaceae</taxon>
        <taxon>Chitinophaga</taxon>
    </lineage>
</organism>
<evidence type="ECO:0000259" key="6">
    <source>
        <dbReference type="Pfam" id="PF07980"/>
    </source>
</evidence>
<dbReference type="InterPro" id="IPR011990">
    <property type="entry name" value="TPR-like_helical_dom_sf"/>
</dbReference>
<keyword evidence="9" id="KW-1185">Reference proteome</keyword>
<reference evidence="8" key="1">
    <citation type="submission" date="2022-10" db="EMBL/GenBank/DDBJ databases">
        <title>Chitinophaga sp. nov., isolated from soil.</title>
        <authorList>
            <person name="Jeon C.O."/>
        </authorList>
    </citation>
    <scope>NUCLEOTIDE SEQUENCE</scope>
    <source>
        <strain evidence="8">R8</strain>
    </source>
</reference>
<dbReference type="Gene3D" id="1.25.40.390">
    <property type="match status" value="1"/>
</dbReference>
<evidence type="ECO:0000313" key="9">
    <source>
        <dbReference type="Proteomes" id="UP001162741"/>
    </source>
</evidence>
<comment type="subcellular location">
    <subcellularLocation>
        <location evidence="1">Cell outer membrane</location>
    </subcellularLocation>
</comment>
<keyword evidence="3" id="KW-0732">Signal</keyword>
<protein>
    <submittedName>
        <fullName evidence="8">RagB/SusD family nutrient uptake outer membrane protein</fullName>
    </submittedName>
</protein>
<dbReference type="RefSeq" id="WP_264280676.1">
    <property type="nucleotide sequence ID" value="NZ_CP107006.1"/>
</dbReference>
<proteinExistence type="inferred from homology"/>
<dbReference type="Pfam" id="PF14322">
    <property type="entry name" value="SusD-like_3"/>
    <property type="match status" value="1"/>
</dbReference>
<name>A0ABY6IYF1_9BACT</name>
<dbReference type="Proteomes" id="UP001162741">
    <property type="component" value="Chromosome"/>
</dbReference>
<feature type="domain" description="SusD-like N-terminal" evidence="7">
    <location>
        <begin position="103"/>
        <end position="224"/>
    </location>
</feature>
<dbReference type="InterPro" id="IPR033985">
    <property type="entry name" value="SusD-like_N"/>
</dbReference>
<accession>A0ABY6IYF1</accession>
<evidence type="ECO:0000256" key="2">
    <source>
        <dbReference type="ARBA" id="ARBA00006275"/>
    </source>
</evidence>
<keyword evidence="4" id="KW-0472">Membrane</keyword>
<evidence type="ECO:0000256" key="4">
    <source>
        <dbReference type="ARBA" id="ARBA00023136"/>
    </source>
</evidence>
<keyword evidence="5" id="KW-0998">Cell outer membrane</keyword>
<dbReference type="InterPro" id="IPR012944">
    <property type="entry name" value="SusD_RagB_dom"/>
</dbReference>
<dbReference type="Pfam" id="PF07980">
    <property type="entry name" value="SusD_RagB"/>
    <property type="match status" value="1"/>
</dbReference>
<evidence type="ECO:0000256" key="5">
    <source>
        <dbReference type="ARBA" id="ARBA00023237"/>
    </source>
</evidence>
<sequence>MKNSILKIAFFSASTFMLTGSCSKSFLDQEIPGRLPIDGFYKTDADALQATTAVYDFLSAHYNFGWSSLTLVKTFPSDESNAGGNGPGDQPGYQALDDFTFDSQNEAVFGAWRMCYYTIARANLVINNVKPENTLRKRLIAEAKAIRAYNYLELVSLWGDVPIVTKAISLSDFRNTPRTPKADVYAQIEKDLTEAIPDLPLKSEYSAGDKFRISKGAAQAILGKALLYQEKWGPAAAQFDLVIKSTQFDLEPDFGRVFSLAGEFGIESLFEVNYVSNVPYDWGNFPWDNGRALESNIHIQLMGPRADYYKKAPGDSLIAGWGFNLPKPALYNAYVAAGDVKRRQNTVMSIGELQAAGGDWTSPTSWDFEGFLQRKYGSYQGQTNGAGGAVSELNYGTNWRLVRYADVLLMAAEAYYRAGDEGRARAELKKVRLRAGLGEVTASGTALFEAIVLERQLELAFEGHRYVDLVRWGRAAAMLGTLGFTPNKHEVLPIPNNDVLVAGISQNLNY</sequence>
<dbReference type="SUPFAM" id="SSF48452">
    <property type="entry name" value="TPR-like"/>
    <property type="match status" value="1"/>
</dbReference>